<dbReference type="PANTHER" id="PTHR10697:SF5">
    <property type="entry name" value="EPENDYMIN-RELATED"/>
    <property type="match status" value="1"/>
</dbReference>
<dbReference type="InterPro" id="IPR001299">
    <property type="entry name" value="Ependymin"/>
</dbReference>
<dbReference type="GO" id="GO:0005509">
    <property type="term" value="F:calcium ion binding"/>
    <property type="evidence" value="ECO:0007669"/>
    <property type="project" value="InterPro"/>
</dbReference>
<comment type="similarity">
    <text evidence="1">Belongs to the ependymin family.</text>
</comment>
<evidence type="ECO:0008006" key="5">
    <source>
        <dbReference type="Google" id="ProtNLM"/>
    </source>
</evidence>
<keyword evidence="4" id="KW-1185">Reference proteome</keyword>
<dbReference type="Proteomes" id="UP001364617">
    <property type="component" value="Unassembled WGS sequence"/>
</dbReference>
<organism evidence="3 4">
    <name type="scientific">Phoxinus phoxinus</name>
    <name type="common">Eurasian minnow</name>
    <dbReference type="NCBI Taxonomy" id="58324"/>
    <lineage>
        <taxon>Eukaryota</taxon>
        <taxon>Metazoa</taxon>
        <taxon>Chordata</taxon>
        <taxon>Craniata</taxon>
        <taxon>Vertebrata</taxon>
        <taxon>Euteleostomi</taxon>
        <taxon>Actinopterygii</taxon>
        <taxon>Neopterygii</taxon>
        <taxon>Teleostei</taxon>
        <taxon>Ostariophysi</taxon>
        <taxon>Cypriniformes</taxon>
        <taxon>Leuciscidae</taxon>
        <taxon>Phoxininae</taxon>
        <taxon>Phoxinus</taxon>
    </lineage>
</organism>
<dbReference type="PANTHER" id="PTHR10697">
    <property type="entry name" value="MAMMALIAN EPENDYMIN-RELATED PROTEIN 1"/>
    <property type="match status" value="1"/>
</dbReference>
<name>A0AAN9HGB0_9TELE</name>
<feature type="chain" id="PRO_5042981311" description="Ependymin" evidence="2">
    <location>
        <begin position="21"/>
        <end position="217"/>
    </location>
</feature>
<sequence>MKSLLLSLVLLLIWTGSGSAQKPRRCRTPPLLSGSMSVSARDGQDWAFAKYRYDAIGQRIRVWEFGTVESRSFHLNMLFLFREGVVYSMDYRNKTCQKNPLHTAFHPSNIPHNASLLAQAVLGGSSAPGEGLLVNSWTGDVPLTGGKYMATVTEFGCIPVSTLYYTPQAGWVTTTYFNAVTGVEDPEQLIPPAFCDDAAAEDEELDFFSGFMADSVL</sequence>
<feature type="signal peptide" evidence="2">
    <location>
        <begin position="1"/>
        <end position="20"/>
    </location>
</feature>
<keyword evidence="2" id="KW-0732">Signal</keyword>
<accession>A0AAN9HGB0</accession>
<gene>
    <name evidence="3" type="ORF">R3I93_001285</name>
</gene>
<dbReference type="GO" id="GO:0007160">
    <property type="term" value="P:cell-matrix adhesion"/>
    <property type="evidence" value="ECO:0007669"/>
    <property type="project" value="InterPro"/>
</dbReference>
<dbReference type="GO" id="GO:0005764">
    <property type="term" value="C:lysosome"/>
    <property type="evidence" value="ECO:0007669"/>
    <property type="project" value="TreeGrafter"/>
</dbReference>
<dbReference type="GO" id="GO:0005576">
    <property type="term" value="C:extracellular region"/>
    <property type="evidence" value="ECO:0007669"/>
    <property type="project" value="InterPro"/>
</dbReference>
<dbReference type="PRINTS" id="PR00317">
    <property type="entry name" value="EPENDYMIN"/>
</dbReference>
<dbReference type="AlphaFoldDB" id="A0AAN9HGB0"/>
<comment type="caution">
    <text evidence="3">The sequence shown here is derived from an EMBL/GenBank/DDBJ whole genome shotgun (WGS) entry which is preliminary data.</text>
</comment>
<evidence type="ECO:0000313" key="4">
    <source>
        <dbReference type="Proteomes" id="UP001364617"/>
    </source>
</evidence>
<dbReference type="SMART" id="SM00026">
    <property type="entry name" value="EPEND"/>
    <property type="match status" value="1"/>
</dbReference>
<evidence type="ECO:0000256" key="1">
    <source>
        <dbReference type="ARBA" id="ARBA00010771"/>
    </source>
</evidence>
<reference evidence="3 4" key="1">
    <citation type="submission" date="2024-02" db="EMBL/GenBank/DDBJ databases">
        <title>Chromosome-level genome assembly of the Eurasian Minnow (Phoxinus phoxinus).</title>
        <authorList>
            <person name="Oriowo T.O."/>
            <person name="Martin S."/>
            <person name="Stange M."/>
            <person name="Chrysostomakis Y."/>
            <person name="Brown T."/>
            <person name="Winkler S."/>
            <person name="Kukowka S."/>
            <person name="Myers E.W."/>
            <person name="Bohne A."/>
        </authorList>
    </citation>
    <scope>NUCLEOTIDE SEQUENCE [LARGE SCALE GENOMIC DNA]</scope>
    <source>
        <strain evidence="3">ZFMK-TIS-60720</strain>
        <tissue evidence="3">Whole Organism</tissue>
    </source>
</reference>
<dbReference type="EMBL" id="JAYKXH010000001">
    <property type="protein sequence ID" value="KAK7177245.1"/>
    <property type="molecule type" value="Genomic_DNA"/>
</dbReference>
<proteinExistence type="inferred from homology"/>
<protein>
    <recommendedName>
        <fullName evidence="5">Ependymin</fullName>
    </recommendedName>
</protein>
<evidence type="ECO:0000313" key="3">
    <source>
        <dbReference type="EMBL" id="KAK7177245.1"/>
    </source>
</evidence>
<evidence type="ECO:0000256" key="2">
    <source>
        <dbReference type="SAM" id="SignalP"/>
    </source>
</evidence>
<dbReference type="Pfam" id="PF00811">
    <property type="entry name" value="Ependymin"/>
    <property type="match status" value="1"/>
</dbReference>